<evidence type="ECO:0000256" key="1">
    <source>
        <dbReference type="ARBA" id="ARBA00022679"/>
    </source>
</evidence>
<evidence type="ECO:0000313" key="5">
    <source>
        <dbReference type="EMBL" id="UYV65180.1"/>
    </source>
</evidence>
<keyword evidence="2" id="KW-0833">Ubl conjugation pathway</keyword>
<evidence type="ECO:0000256" key="2">
    <source>
        <dbReference type="ARBA" id="ARBA00022786"/>
    </source>
</evidence>
<feature type="domain" description="UBC core" evidence="4">
    <location>
        <begin position="672"/>
        <end position="833"/>
    </location>
</feature>
<feature type="region of interest" description="Disordered" evidence="3">
    <location>
        <begin position="875"/>
        <end position="927"/>
    </location>
</feature>
<organism evidence="5 6">
    <name type="scientific">Cordylochernes scorpioides</name>
    <dbReference type="NCBI Taxonomy" id="51811"/>
    <lineage>
        <taxon>Eukaryota</taxon>
        <taxon>Metazoa</taxon>
        <taxon>Ecdysozoa</taxon>
        <taxon>Arthropoda</taxon>
        <taxon>Chelicerata</taxon>
        <taxon>Arachnida</taxon>
        <taxon>Pseudoscorpiones</taxon>
        <taxon>Cheliferoidea</taxon>
        <taxon>Chernetidae</taxon>
        <taxon>Cordylochernes</taxon>
    </lineage>
</organism>
<dbReference type="Gene3D" id="3.10.110.10">
    <property type="entry name" value="Ubiquitin Conjugating Enzyme"/>
    <property type="match status" value="1"/>
</dbReference>
<feature type="region of interest" description="Disordered" evidence="3">
    <location>
        <begin position="1183"/>
        <end position="1263"/>
    </location>
</feature>
<dbReference type="InterPro" id="IPR000608">
    <property type="entry name" value="UBC"/>
</dbReference>
<sequence length="1467" mass="163371">MAERKLRLLDRKVNIGDIVSGGEPRQLGLCRATRVSAVLQVLGTNRIIMNVPRTELRPLEKLSVDQRVVYDDWLGVVEDVRGEVAIKSALDDSRGTMEASQAADLLDVLCERNKLSEFRAYAFYPGQQLWAPTKYFKDVKWSEMGQATKEVLKFSGKNLRILVEDFRIISVSIRILGNTKPTFQTTESTPVVIPISVPELEAIGSQYYYVVKSGDVFTTLAEWRGALIDAYDSEIPQQTCDDSSSTSAESFSLSNRICQHCNSQEEEDDKCKTTKTKQIKIKYNIDNYSTPIKSKAVRPPLSFFNQPDLKDSEVVVVELLQTTTMADIVWQDGTSSWCKSTDLTFLEQSDKSEFFPGSYVASPSGHDNYGVVEQVSHGDRTAVVQWFKTHPGVDIRVEPSNKEELSIYDLKEHIYNDIKHGSWVILLKNPENEDPLSKCGQVADLLPSGQLKVTLANKEEAILYPHEVCLESEDFDETTSIEEDDSWETQSDISDKTDPGKVNQEKANDITECITDFLKTMGANLPGETDNQTVMASILERSKPILIKIVDFLNEDGRQKFVLSLTDPNILPNIRHLFTDIFDLFRLNDTVAIKEKLNNFCSEIRTLEYTQKSTPESDSINATTSSSTEETTKIEAVSLSIEDIESKVIILEQAPYNHSYISSVSVSTKPQNFAKRITHEISILKNSLPEGILVRSFTDRLDLFSVLIKGSKGTPYEDGIFVFDLQLPGNYPSHPPHVSYISYCGERLNPNLYVEGRVCVSLLGTWDGKGSEIWNPSKSNLLQVLVSIQGLILGPEPYYNEAGFDKQIGTTRGQENSRMYNEAVLLNLLQSLTNMARNPHQVFVQEIRDHLMECGPRLVSRLEGWLQTSSSEHYAEDVNSEEDDSFTVVKGRKRRRDSPDLPVIAAQSNSAGTSRRQRPSTGRMPQVQEIRTTRAHVMEARARQASCTEEQCCFLEYCPEYQTYQYMKAMEKVVGSTRNIVQFTKVNGQYLVGLANRSLAERLVREGLEIEGTLLKTFPFRRTSIRITIGNLPFFVGDAAVMDALSRYGRITSIAPKQLRVGEFDFTDGRREAFILLHDGITVEMLPARFEIKIKGEPWPAFLTFGIKCSKCRGQGHRRANCPQLNGRPTTSRRASPPPSTSLPPSTAPGLPRRTSAAPPAPALPSPAMEVCSAPPVARAVLHPLAPRPSPPEAPALPLEETPSAPPPVTPAPSLQAPEVPVGPRPAKSQHPEPMPPARPDFVAPRDPLPTQETLGPAAPTPDVEMSIVEETTASSTSSTRNATGDDLVAFIEGNPSVSFARTDALGLGREEVLDLLSSRTRAKKRGPLLPPPQSDALAGLISQILDLKPGMTSNLYKVLGQEDLPPYLEDWIFKNFREVLSSQPDLVALVESEISWTDVINAILHSQSRAPFLARLSPDFKKHYAVFFEAVFERARDCHPRILSGLSELIKALTPKTRRPRGKRST</sequence>
<dbReference type="CDD" id="cd23837">
    <property type="entry name" value="UBCc_UBE2O"/>
    <property type="match status" value="1"/>
</dbReference>
<feature type="compositionally biased region" description="Basic and acidic residues" evidence="3">
    <location>
        <begin position="493"/>
        <end position="503"/>
    </location>
</feature>
<dbReference type="EMBL" id="CP092865">
    <property type="protein sequence ID" value="UYV65180.1"/>
    <property type="molecule type" value="Genomic_DNA"/>
</dbReference>
<dbReference type="InterPro" id="IPR057734">
    <property type="entry name" value="UBE2O-like_SH3-C"/>
</dbReference>
<reference evidence="5 6" key="1">
    <citation type="submission" date="2022-01" db="EMBL/GenBank/DDBJ databases">
        <title>A chromosomal length assembly of Cordylochernes scorpioides.</title>
        <authorList>
            <person name="Zeh D."/>
            <person name="Zeh J."/>
        </authorList>
    </citation>
    <scope>NUCLEOTIDE SEQUENCE [LARGE SCALE GENOMIC DNA]</scope>
    <source>
        <strain evidence="5">IN4F17</strain>
        <tissue evidence="5">Whole Body</tissue>
    </source>
</reference>
<dbReference type="InterPro" id="IPR057735">
    <property type="entry name" value="UBE2O-like_tSH3-B"/>
</dbReference>
<feature type="compositionally biased region" description="Pro residues" evidence="3">
    <location>
        <begin position="1186"/>
        <end position="1195"/>
    </location>
</feature>
<dbReference type="PROSITE" id="PS50127">
    <property type="entry name" value="UBC_2"/>
    <property type="match status" value="1"/>
</dbReference>
<keyword evidence="1" id="KW-0808">Transferase</keyword>
<gene>
    <name evidence="5" type="ORF">LAZ67_3003473</name>
</gene>
<evidence type="ECO:0000256" key="3">
    <source>
        <dbReference type="SAM" id="MobiDB-lite"/>
    </source>
</evidence>
<dbReference type="Pfam" id="PF23046">
    <property type="entry name" value="tSH3-B_UBE2O"/>
    <property type="match status" value="1"/>
</dbReference>
<feature type="region of interest" description="Disordered" evidence="3">
    <location>
        <begin position="1113"/>
        <end position="1167"/>
    </location>
</feature>
<proteinExistence type="predicted"/>
<dbReference type="InterPro" id="IPR057733">
    <property type="entry name" value="UBE2O-like_SH3-B"/>
</dbReference>
<dbReference type="InterPro" id="IPR016135">
    <property type="entry name" value="UBQ-conjugating_enzyme/RWD"/>
</dbReference>
<dbReference type="Proteomes" id="UP001235939">
    <property type="component" value="Chromosome 03"/>
</dbReference>
<feature type="region of interest" description="Disordered" evidence="3">
    <location>
        <begin position="479"/>
        <end position="503"/>
    </location>
</feature>
<dbReference type="PANTHER" id="PTHR46116:SF15">
    <property type="entry name" value="(E3-INDEPENDENT) E2 UBIQUITIN-CONJUGATING ENZYME"/>
    <property type="match status" value="1"/>
</dbReference>
<dbReference type="Pfam" id="PF23043">
    <property type="entry name" value="SH3-B_UBE2O"/>
    <property type="match status" value="1"/>
</dbReference>
<keyword evidence="6" id="KW-1185">Reference proteome</keyword>
<dbReference type="Pfam" id="PF23044">
    <property type="entry name" value="SH3-C_UBE2O"/>
    <property type="match status" value="1"/>
</dbReference>
<protein>
    <submittedName>
        <fullName evidence="5">UBE2O</fullName>
    </submittedName>
</protein>
<evidence type="ECO:0000259" key="4">
    <source>
        <dbReference type="PROSITE" id="PS50127"/>
    </source>
</evidence>
<evidence type="ECO:0000313" key="6">
    <source>
        <dbReference type="Proteomes" id="UP001235939"/>
    </source>
</evidence>
<feature type="compositionally biased region" description="Low complexity" evidence="3">
    <location>
        <begin position="1143"/>
        <end position="1158"/>
    </location>
</feature>
<accession>A0ABY6KBX1</accession>
<dbReference type="SMART" id="SM00212">
    <property type="entry name" value="UBCc"/>
    <property type="match status" value="1"/>
</dbReference>
<dbReference type="PANTHER" id="PTHR46116">
    <property type="entry name" value="(E3-INDEPENDENT) E2 UBIQUITIN-CONJUGATING ENZYME"/>
    <property type="match status" value="1"/>
</dbReference>
<dbReference type="Pfam" id="PF00179">
    <property type="entry name" value="UQ_con"/>
    <property type="match status" value="1"/>
</dbReference>
<dbReference type="SUPFAM" id="SSF54495">
    <property type="entry name" value="UBC-like"/>
    <property type="match status" value="1"/>
</dbReference>
<name>A0ABY6KBX1_9ARAC</name>